<evidence type="ECO:0000313" key="8">
    <source>
        <dbReference type="Proteomes" id="UP000184447"/>
    </source>
</evidence>
<dbReference type="PROSITE" id="PS51656">
    <property type="entry name" value="4FE4S"/>
    <property type="match status" value="1"/>
</dbReference>
<dbReference type="Pfam" id="PF13237">
    <property type="entry name" value="Fer4_10"/>
    <property type="match status" value="1"/>
</dbReference>
<accession>A0A1M5XST2</accession>
<feature type="domain" description="4Fe-4S ferredoxin-type" evidence="5">
    <location>
        <begin position="31"/>
        <end position="60"/>
    </location>
</feature>
<dbReference type="InterPro" id="IPR050340">
    <property type="entry name" value="Cytosolic_Fe-S_CAF"/>
</dbReference>
<dbReference type="GO" id="GO:0051539">
    <property type="term" value="F:4 iron, 4 sulfur cluster binding"/>
    <property type="evidence" value="ECO:0007669"/>
    <property type="project" value="UniProtKB-KW"/>
</dbReference>
<sequence length="572" mass="64890">MNLINFHSNDCKNCYKCLRHCNVKAIKILDDKAEIIEDKCIACGHCLVVCPQEARYIKSDMDIVKNLLNSKDKVVATIAPSFAGSFKMDNPYKFVTALKKLGFDAVEETAIGANLITKEYNKFIDENNLENIITTCCPSTNYLIEKYYPSLIKYMMPIVSPMVAHGKMIKKKYGEDVKVVFIGPCISKKYEAIDNSEAIDAVLTFEEVNQWFEHSEISIEDLEASNFDEQSDGEGRSYPIVGSIISQLNINEENSNYNFIKVDGLDKCRELLKELDSGNLNNVCVEINACVGGCIGGPGNPKNQEGLFVRKNKVKKYSSKDVKNIKTQTYEIEGFDLRKKFSSNEVAKPDFSYEQIRNVMSQMGKVEKTDELNCGACGYDTCKEKATAVLAGMSEMTMCVPYMRSKAESMTNIIFEYTPNGIFLIDENLIIKEYNPTAARMFMLKNNAFKEKNVLTLLNDDYIMEAHDKKETIFGKVVKYPQYGLTIRENIIYLEEEKLFMIIMNDISIEEKRKIQFGNMKEETMEAAQKVIEKQMRVAQEIASLLGETTAETKVTLTKLKKLISEEDGDIK</sequence>
<evidence type="ECO:0000256" key="2">
    <source>
        <dbReference type="ARBA" id="ARBA00022723"/>
    </source>
</evidence>
<dbReference type="Pfam" id="PF02906">
    <property type="entry name" value="Fe_hyd_lg_C"/>
    <property type="match status" value="1"/>
</dbReference>
<gene>
    <name evidence="7" type="ORF">SAMN02745207_03907</name>
</gene>
<evidence type="ECO:0000259" key="5">
    <source>
        <dbReference type="PROSITE" id="PS51379"/>
    </source>
</evidence>
<dbReference type="OrthoDB" id="9798098at2"/>
<dbReference type="GO" id="GO:0046872">
    <property type="term" value="F:metal ion binding"/>
    <property type="evidence" value="ECO:0007669"/>
    <property type="project" value="UniProtKB-KW"/>
</dbReference>
<dbReference type="InterPro" id="IPR035965">
    <property type="entry name" value="PAS-like_dom_sf"/>
</dbReference>
<dbReference type="CDD" id="cd00130">
    <property type="entry name" value="PAS"/>
    <property type="match status" value="1"/>
</dbReference>
<feature type="domain" description="4Fe-4S" evidence="6">
    <location>
        <begin position="355"/>
        <end position="416"/>
    </location>
</feature>
<dbReference type="InterPro" id="IPR004108">
    <property type="entry name" value="Fe_hydrogenase_lsu_C"/>
</dbReference>
<dbReference type="Proteomes" id="UP000184447">
    <property type="component" value="Unassembled WGS sequence"/>
</dbReference>
<dbReference type="PROSITE" id="PS51379">
    <property type="entry name" value="4FE4S_FER_2"/>
    <property type="match status" value="1"/>
</dbReference>
<dbReference type="PROSITE" id="PS00198">
    <property type="entry name" value="4FE4S_FER_1"/>
    <property type="match status" value="1"/>
</dbReference>
<keyword evidence="4" id="KW-0411">Iron-sulfur</keyword>
<dbReference type="InterPro" id="IPR007202">
    <property type="entry name" value="4Fe-4S_dom"/>
</dbReference>
<dbReference type="Gene3D" id="1.10.15.40">
    <property type="entry name" value="Electron transport complex subunit B, putative Fe-S cluster"/>
    <property type="match status" value="1"/>
</dbReference>
<dbReference type="SUPFAM" id="SSF55785">
    <property type="entry name" value="PYP-like sensor domain (PAS domain)"/>
    <property type="match status" value="1"/>
</dbReference>
<reference evidence="7 8" key="1">
    <citation type="submission" date="2016-11" db="EMBL/GenBank/DDBJ databases">
        <authorList>
            <person name="Jaros S."/>
            <person name="Januszkiewicz K."/>
            <person name="Wedrychowicz H."/>
        </authorList>
    </citation>
    <scope>NUCLEOTIDE SEQUENCE [LARGE SCALE GENOMIC DNA]</scope>
    <source>
        <strain evidence="7 8">DSM 8605</strain>
    </source>
</reference>
<evidence type="ECO:0000259" key="6">
    <source>
        <dbReference type="PROSITE" id="PS51656"/>
    </source>
</evidence>
<dbReference type="InterPro" id="IPR000014">
    <property type="entry name" value="PAS"/>
</dbReference>
<evidence type="ECO:0000256" key="3">
    <source>
        <dbReference type="ARBA" id="ARBA00023004"/>
    </source>
</evidence>
<keyword evidence="2" id="KW-0479">Metal-binding</keyword>
<dbReference type="Gene3D" id="3.40.950.10">
    <property type="entry name" value="Fe-only Hydrogenase (Larger Subunit), Chain L, domain 3"/>
    <property type="match status" value="1"/>
</dbReference>
<dbReference type="STRING" id="1121316.SAMN02745207_03907"/>
<name>A0A1M5XST2_9CLOT</name>
<organism evidence="7 8">
    <name type="scientific">Clostridium grantii DSM 8605</name>
    <dbReference type="NCBI Taxonomy" id="1121316"/>
    <lineage>
        <taxon>Bacteria</taxon>
        <taxon>Bacillati</taxon>
        <taxon>Bacillota</taxon>
        <taxon>Clostridia</taxon>
        <taxon>Eubacteriales</taxon>
        <taxon>Clostridiaceae</taxon>
        <taxon>Clostridium</taxon>
    </lineage>
</organism>
<evidence type="ECO:0000256" key="4">
    <source>
        <dbReference type="ARBA" id="ARBA00023014"/>
    </source>
</evidence>
<keyword evidence="1" id="KW-0004">4Fe-4S</keyword>
<evidence type="ECO:0000313" key="7">
    <source>
        <dbReference type="EMBL" id="SHI02871.1"/>
    </source>
</evidence>
<dbReference type="InterPro" id="IPR017896">
    <property type="entry name" value="4Fe4S_Fe-S-bd"/>
</dbReference>
<keyword evidence="3" id="KW-0408">Iron</keyword>
<dbReference type="AlphaFoldDB" id="A0A1M5XST2"/>
<dbReference type="InterPro" id="IPR017900">
    <property type="entry name" value="4Fe4S_Fe_S_CS"/>
</dbReference>
<dbReference type="InterPro" id="IPR009016">
    <property type="entry name" value="Fe_hydrogenase"/>
</dbReference>
<dbReference type="PANTHER" id="PTHR11615">
    <property type="entry name" value="NITRATE, FORMATE, IRON DEHYDROGENASE"/>
    <property type="match status" value="1"/>
</dbReference>
<dbReference type="Gene3D" id="3.30.450.20">
    <property type="entry name" value="PAS domain"/>
    <property type="match status" value="1"/>
</dbReference>
<dbReference type="SUPFAM" id="SSF53920">
    <property type="entry name" value="Fe-only hydrogenase"/>
    <property type="match status" value="1"/>
</dbReference>
<dbReference type="SUPFAM" id="SSF54862">
    <property type="entry name" value="4Fe-4S ferredoxins"/>
    <property type="match status" value="1"/>
</dbReference>
<keyword evidence="8" id="KW-1185">Reference proteome</keyword>
<dbReference type="RefSeq" id="WP_073340728.1">
    <property type="nucleotide sequence ID" value="NZ_FQXM01000036.1"/>
</dbReference>
<dbReference type="SMART" id="SM00091">
    <property type="entry name" value="PAS"/>
    <property type="match status" value="1"/>
</dbReference>
<dbReference type="Pfam" id="PF04060">
    <property type="entry name" value="FeS"/>
    <property type="match status" value="1"/>
</dbReference>
<dbReference type="Gene3D" id="3.30.70.20">
    <property type="match status" value="1"/>
</dbReference>
<proteinExistence type="predicted"/>
<evidence type="ECO:0000256" key="1">
    <source>
        <dbReference type="ARBA" id="ARBA00022485"/>
    </source>
</evidence>
<protein>
    <submittedName>
        <fullName evidence="7">Iron only hydrogenase large subunit, C-terminal domain</fullName>
    </submittedName>
</protein>
<dbReference type="EMBL" id="FQXM01000036">
    <property type="protein sequence ID" value="SHI02871.1"/>
    <property type="molecule type" value="Genomic_DNA"/>
</dbReference>